<feature type="coiled-coil region" evidence="1">
    <location>
        <begin position="8"/>
        <end position="35"/>
    </location>
</feature>
<reference evidence="3" key="1">
    <citation type="submission" date="2025-08" db="UniProtKB">
        <authorList>
            <consortium name="RefSeq"/>
        </authorList>
    </citation>
    <scope>IDENTIFICATION</scope>
    <source>
        <tissue evidence="3">Thorax and Abdomen</tissue>
    </source>
</reference>
<dbReference type="Proteomes" id="UP000829291">
    <property type="component" value="Chromosome 5"/>
</dbReference>
<keyword evidence="1" id="KW-0175">Coiled coil</keyword>
<accession>A0ABM3G5H1</accession>
<name>A0ABM3G5H1_NEOLC</name>
<keyword evidence="2" id="KW-1185">Reference proteome</keyword>
<sequence length="138" mass="15915">MYSQDSSIRDILDNYLRAERELEMKIKERRRYKSRNVSDNVCQSFSIDRRFKRTLGDNGDTCNLEINNSATIFGRIDSAESRVRNQQFIKSTCLNLQDLEEAKARLRTIASFTPTDQELRVLVGAYRGLLGNVAQTQS</sequence>
<proteinExistence type="predicted"/>
<evidence type="ECO:0000256" key="1">
    <source>
        <dbReference type="SAM" id="Coils"/>
    </source>
</evidence>
<organism evidence="2 3">
    <name type="scientific">Neodiprion lecontei</name>
    <name type="common">Redheaded pine sawfly</name>
    <dbReference type="NCBI Taxonomy" id="441921"/>
    <lineage>
        <taxon>Eukaryota</taxon>
        <taxon>Metazoa</taxon>
        <taxon>Ecdysozoa</taxon>
        <taxon>Arthropoda</taxon>
        <taxon>Hexapoda</taxon>
        <taxon>Insecta</taxon>
        <taxon>Pterygota</taxon>
        <taxon>Neoptera</taxon>
        <taxon>Endopterygota</taxon>
        <taxon>Hymenoptera</taxon>
        <taxon>Tenthredinoidea</taxon>
        <taxon>Diprionidae</taxon>
        <taxon>Diprioninae</taxon>
        <taxon>Neodiprion</taxon>
    </lineage>
</organism>
<protein>
    <submittedName>
        <fullName evidence="3">Uncharacterized protein LOC107226148 isoform X1</fullName>
    </submittedName>
</protein>
<evidence type="ECO:0000313" key="3">
    <source>
        <dbReference type="RefSeq" id="XP_046595516.1"/>
    </source>
</evidence>
<gene>
    <name evidence="3" type="primary">LOC107226148</name>
</gene>
<dbReference type="RefSeq" id="XP_046595516.1">
    <property type="nucleotide sequence ID" value="XM_046739560.1"/>
</dbReference>
<evidence type="ECO:0000313" key="2">
    <source>
        <dbReference type="Proteomes" id="UP000829291"/>
    </source>
</evidence>
<dbReference type="GeneID" id="107226148"/>